<evidence type="ECO:0000313" key="1">
    <source>
        <dbReference type="EMBL" id="EKC22522.1"/>
    </source>
</evidence>
<dbReference type="AlphaFoldDB" id="K1PF98"/>
<proteinExistence type="predicted"/>
<dbReference type="EMBL" id="JH818350">
    <property type="protein sequence ID" value="EKC22522.1"/>
    <property type="molecule type" value="Genomic_DNA"/>
</dbReference>
<dbReference type="Gene3D" id="2.60.120.40">
    <property type="match status" value="1"/>
</dbReference>
<dbReference type="HOGENOM" id="CLU_1887744_0_0_1"/>
<dbReference type="InParanoid" id="K1PF98"/>
<organism evidence="1">
    <name type="scientific">Magallana gigas</name>
    <name type="common">Pacific oyster</name>
    <name type="synonym">Crassostrea gigas</name>
    <dbReference type="NCBI Taxonomy" id="29159"/>
    <lineage>
        <taxon>Eukaryota</taxon>
        <taxon>Metazoa</taxon>
        <taxon>Spiralia</taxon>
        <taxon>Lophotrochozoa</taxon>
        <taxon>Mollusca</taxon>
        <taxon>Bivalvia</taxon>
        <taxon>Autobranchia</taxon>
        <taxon>Pteriomorphia</taxon>
        <taxon>Ostreida</taxon>
        <taxon>Ostreoidea</taxon>
        <taxon>Ostreidae</taxon>
        <taxon>Magallana</taxon>
    </lineage>
</organism>
<protein>
    <submittedName>
        <fullName evidence="1">Uncharacterized protein</fullName>
    </submittedName>
</protein>
<sequence length="135" mass="14840">MDIRLLFSTCVCLTSALIVLADINGNRNDTPDLNQIMKKFNELQKIVSLQDKRISELEKRPMEPAAQSVVELQNTVQLQKARISPGNAIDGTVTGTAVVHVNQGDDVFIRTGRLSNGNILSDENGRSSFAGWILM</sequence>
<dbReference type="InterPro" id="IPR008983">
    <property type="entry name" value="Tumour_necrosis_fac-like_dom"/>
</dbReference>
<accession>K1PF98</accession>
<name>K1PF98_MAGGI</name>
<gene>
    <name evidence="1" type="ORF">CGI_10002140</name>
</gene>
<reference evidence="1" key="1">
    <citation type="journal article" date="2012" name="Nature">
        <title>The oyster genome reveals stress adaptation and complexity of shell formation.</title>
        <authorList>
            <person name="Zhang G."/>
            <person name="Fang X."/>
            <person name="Guo X."/>
            <person name="Li L."/>
            <person name="Luo R."/>
            <person name="Xu F."/>
            <person name="Yang P."/>
            <person name="Zhang L."/>
            <person name="Wang X."/>
            <person name="Qi H."/>
            <person name="Xiong Z."/>
            <person name="Que H."/>
            <person name="Xie Y."/>
            <person name="Holland P.W."/>
            <person name="Paps J."/>
            <person name="Zhu Y."/>
            <person name="Wu F."/>
            <person name="Chen Y."/>
            <person name="Wang J."/>
            <person name="Peng C."/>
            <person name="Meng J."/>
            <person name="Yang L."/>
            <person name="Liu J."/>
            <person name="Wen B."/>
            <person name="Zhang N."/>
            <person name="Huang Z."/>
            <person name="Zhu Q."/>
            <person name="Feng Y."/>
            <person name="Mount A."/>
            <person name="Hedgecock D."/>
            <person name="Xu Z."/>
            <person name="Liu Y."/>
            <person name="Domazet-Loso T."/>
            <person name="Du Y."/>
            <person name="Sun X."/>
            <person name="Zhang S."/>
            <person name="Liu B."/>
            <person name="Cheng P."/>
            <person name="Jiang X."/>
            <person name="Li J."/>
            <person name="Fan D."/>
            <person name="Wang W."/>
            <person name="Fu W."/>
            <person name="Wang T."/>
            <person name="Wang B."/>
            <person name="Zhang J."/>
            <person name="Peng Z."/>
            <person name="Li Y."/>
            <person name="Li N."/>
            <person name="Wang J."/>
            <person name="Chen M."/>
            <person name="He Y."/>
            <person name="Tan F."/>
            <person name="Song X."/>
            <person name="Zheng Q."/>
            <person name="Huang R."/>
            <person name="Yang H."/>
            <person name="Du X."/>
            <person name="Chen L."/>
            <person name="Yang M."/>
            <person name="Gaffney P.M."/>
            <person name="Wang S."/>
            <person name="Luo L."/>
            <person name="She Z."/>
            <person name="Ming Y."/>
            <person name="Huang W."/>
            <person name="Zhang S."/>
            <person name="Huang B."/>
            <person name="Zhang Y."/>
            <person name="Qu T."/>
            <person name="Ni P."/>
            <person name="Miao G."/>
            <person name="Wang J."/>
            <person name="Wang Q."/>
            <person name="Steinberg C.E."/>
            <person name="Wang H."/>
            <person name="Li N."/>
            <person name="Qian L."/>
            <person name="Zhang G."/>
            <person name="Li Y."/>
            <person name="Yang H."/>
            <person name="Liu X."/>
            <person name="Wang J."/>
            <person name="Yin Y."/>
            <person name="Wang J."/>
        </authorList>
    </citation>
    <scope>NUCLEOTIDE SEQUENCE [LARGE SCALE GENOMIC DNA]</scope>
    <source>
        <strain evidence="1">05x7-T-G4-1.051#20</strain>
    </source>
</reference>